<evidence type="ECO:0000256" key="1">
    <source>
        <dbReference type="SAM" id="SignalP"/>
    </source>
</evidence>
<feature type="chain" id="PRO_5036677956" evidence="1">
    <location>
        <begin position="21"/>
        <end position="346"/>
    </location>
</feature>
<keyword evidence="1" id="KW-0732">Signal</keyword>
<name>A0A916DX98_9BACT</name>
<gene>
    <name evidence="2" type="ORF">AsAng_0063190</name>
</gene>
<keyword evidence="3" id="KW-1185">Reference proteome</keyword>
<evidence type="ECO:0000313" key="3">
    <source>
        <dbReference type="Proteomes" id="UP001060919"/>
    </source>
</evidence>
<dbReference type="InterPro" id="IPR019861">
    <property type="entry name" value="PorP/SprF_Bacteroidetes"/>
</dbReference>
<accession>A0A916DX98</accession>
<protein>
    <submittedName>
        <fullName evidence="2">Type IX secretion system membrane protein PorP/SprF</fullName>
    </submittedName>
</protein>
<reference evidence="2" key="1">
    <citation type="submission" date="2022-09" db="EMBL/GenBank/DDBJ databases">
        <title>Aureispira anguillicida sp. nov., isolated from Leptocephalus of Japanese eel Anguilla japonica.</title>
        <authorList>
            <person name="Yuasa K."/>
            <person name="Mekata T."/>
            <person name="Ikunari K."/>
        </authorList>
    </citation>
    <scope>NUCLEOTIDE SEQUENCE</scope>
    <source>
        <strain evidence="2">EL160426</strain>
    </source>
</reference>
<sequence length="346" mass="39336">MKKIYSFIVGIMCCIGTSKAQQMPLLSEFMHSPALINPAMVGWEDLTAITAAYRHQWTGVKNNPITFMLNFRHFDEKRNMAFGGGLTHDQTGPTSFTGLNFQYAYHLKFGSEKKRQEKRHRLSLGLSLSANQYRLDGSKLAYNDANDPLIIGNNDFKILPDASLGLFYYSDLYYVGFSVPQLISMNVKFDSDNALSNIQRVAHFYINAGVKIDLRSKKDGLTRKSLKEKSKHMLIPSIWFRYAPSSPMNLNLHLRYVWHQMLGIGFGGSTDGTISFDINVHIKKRFRVGYAFSLPVNGLTNHLGTNHEIMLTYVLGSNGNGWTFEQAEQQLKFKKKPKKKIGEKQE</sequence>
<dbReference type="NCBIfam" id="TIGR03519">
    <property type="entry name" value="T9SS_PorP_fam"/>
    <property type="match status" value="1"/>
</dbReference>
<dbReference type="KEGG" id="aup:AsAng_0063190"/>
<feature type="signal peptide" evidence="1">
    <location>
        <begin position="1"/>
        <end position="20"/>
    </location>
</feature>
<dbReference type="AlphaFoldDB" id="A0A916DX98"/>
<proteinExistence type="predicted"/>
<dbReference type="Proteomes" id="UP001060919">
    <property type="component" value="Chromosome"/>
</dbReference>
<organism evidence="2 3">
    <name type="scientific">Aureispira anguillae</name>
    <dbReference type="NCBI Taxonomy" id="2864201"/>
    <lineage>
        <taxon>Bacteria</taxon>
        <taxon>Pseudomonadati</taxon>
        <taxon>Bacteroidota</taxon>
        <taxon>Saprospiria</taxon>
        <taxon>Saprospirales</taxon>
        <taxon>Saprospiraceae</taxon>
        <taxon>Aureispira</taxon>
    </lineage>
</organism>
<dbReference type="RefSeq" id="WP_264790679.1">
    <property type="nucleotide sequence ID" value="NZ_AP026867.1"/>
</dbReference>
<evidence type="ECO:0000313" key="2">
    <source>
        <dbReference type="EMBL" id="BDS15535.1"/>
    </source>
</evidence>
<dbReference type="Pfam" id="PF11751">
    <property type="entry name" value="PorP_SprF"/>
    <property type="match status" value="1"/>
</dbReference>
<dbReference type="EMBL" id="AP026867">
    <property type="protein sequence ID" value="BDS15535.1"/>
    <property type="molecule type" value="Genomic_DNA"/>
</dbReference>